<keyword evidence="7" id="KW-0479">Metal-binding</keyword>
<feature type="domain" description="THAP-type" evidence="16">
    <location>
        <begin position="1"/>
        <end position="87"/>
    </location>
</feature>
<evidence type="ECO:0000256" key="3">
    <source>
        <dbReference type="ARBA" id="ARBA00022473"/>
    </source>
</evidence>
<evidence type="ECO:0000256" key="1">
    <source>
        <dbReference type="ARBA" id="ARBA00004498"/>
    </source>
</evidence>
<dbReference type="InterPro" id="IPR005817">
    <property type="entry name" value="Wnt"/>
</dbReference>
<evidence type="ECO:0000256" key="12">
    <source>
        <dbReference type="ARBA" id="ARBA00023288"/>
    </source>
</evidence>
<keyword evidence="10 13" id="KW-0238">DNA-binding</keyword>
<comment type="similarity">
    <text evidence="2 14">Belongs to the Wnt family.</text>
</comment>
<dbReference type="GO" id="GO:0005576">
    <property type="term" value="C:extracellular region"/>
    <property type="evidence" value="ECO:0007669"/>
    <property type="project" value="InterPro"/>
</dbReference>
<evidence type="ECO:0000256" key="4">
    <source>
        <dbReference type="ARBA" id="ARBA00022525"/>
    </source>
</evidence>
<keyword evidence="8 13" id="KW-0863">Zinc-finger</keyword>
<evidence type="ECO:0000259" key="16">
    <source>
        <dbReference type="PROSITE" id="PS50950"/>
    </source>
</evidence>
<dbReference type="GO" id="GO:0005102">
    <property type="term" value="F:signaling receptor binding"/>
    <property type="evidence" value="ECO:0007669"/>
    <property type="project" value="InterPro"/>
</dbReference>
<gene>
    <name evidence="17" type="ORF">KC01_LOCUS5746</name>
</gene>
<dbReference type="GO" id="GO:0048513">
    <property type="term" value="P:animal organ development"/>
    <property type="evidence" value="ECO:0007669"/>
    <property type="project" value="UniProtKB-ARBA"/>
</dbReference>
<name>A0AAV2JDX3_KNICA</name>
<evidence type="ECO:0000256" key="13">
    <source>
        <dbReference type="PROSITE-ProRule" id="PRU00309"/>
    </source>
</evidence>
<dbReference type="Pfam" id="PF05485">
    <property type="entry name" value="THAP"/>
    <property type="match status" value="1"/>
</dbReference>
<sequence length="1085" mass="121969">MTDCCAAANCGYRRGEGQDTPLFSFPLDTDRCNLWLTNCHRQDLASEPPDHLHKTFKLCAKHFEPAMISHQDDSSIVLNEDAVPTIFDLTVPVNRKRAGDQSEEDQTSKKKSREIAETPDGNTFYEELGCWEVKWRHASKRRILPTTVFATLKIPDIGFYPNVQNLLRVLGTVPCVNTEADVYGQYHMVQERCQVYLQTTPEAQRHCSKAFIYVNQDVQFNAEKMVDVFVQKHPDILQLLQMDDDAKEKILPVENQVNHAEKDTEEELKIINLEMDADRLVEMKCAETDREALKSALQSAVVVAYSSQNGDHPEAPPALQGETEYVTNTALEDCGVVMRHKRFLEYLRTTDPADRSPCLALLQVSSDFSRDLDRMVTQCLKSTPQALEGICLERESKCFNKNIDVKTDVEVVKVEPDEMHLDQLVNKPEDQEMKAAEENVLSLLPSCNPQPILAGSTNHPFSLFVRGLPEPEAAEHEIDAWSAVWREKYQDIAPPTSIAETLSHVESQNHPTVTLLLRQVAVLPSVSMEFDLMKTTLNSIREVFTNTVCKGSKVDHMMLLSHAATLQRLPELIEKCVELNPESQPCLSKVMSTIPKLHVESDIVQMEIVMEEINCLIAPVEPLSDTKPTEDPRNAVSFYDPQQREQICKELEDCQFFTVITEEESGKPKVACEISGLDLAGAVRLTPPWPHHRCLLTNTSLDVCRTLSFPFETPQRATCRMKSDLALTMRSCSPALRFGVFTALLLSQVCSGIKWLAISHAPTSLHINQTQHCKVLPGLVSSQAQLCRSNLELMQTIVQAAREVKKTCQKTFADMRWNCSSIDIPADASKYRPDLDRGTREAAFVYALSAATISHTIARACTSGDLRLCSCGPIPAEIPEPGYRWGGCADNLHYGLVMGSKFSDAPMKMKRPGSHANKLMHLHNSEVGRKALKDALVMKCKCHGVSGSCSIRTCWRGLQDLREIAMDLKTKYLSATKVVPRPVGTRKQLVPKDIDIRPVRENELVYLQSSPDFCTKNDKQGSVGTQDRQCNKTSVGSDSCDLMCCGRGYNPYTEKLVERCHCKYHWCCYVTCKKCERIVERYVCK</sequence>
<dbReference type="InterPro" id="IPR006612">
    <property type="entry name" value="THAP_Znf"/>
</dbReference>
<dbReference type="PRINTS" id="PR01349">
    <property type="entry name" value="WNTPROTEIN"/>
</dbReference>
<keyword evidence="18" id="KW-1185">Reference proteome</keyword>
<evidence type="ECO:0000256" key="8">
    <source>
        <dbReference type="ARBA" id="ARBA00022771"/>
    </source>
</evidence>
<dbReference type="InterPro" id="IPR043158">
    <property type="entry name" value="Wnt_C"/>
</dbReference>
<feature type="region of interest" description="Disordered" evidence="15">
    <location>
        <begin position="94"/>
        <end position="118"/>
    </location>
</feature>
<dbReference type="PROSITE" id="PS50950">
    <property type="entry name" value="ZF_THAP"/>
    <property type="match status" value="1"/>
</dbReference>
<dbReference type="SMART" id="SM00097">
    <property type="entry name" value="WNT1"/>
    <property type="match status" value="1"/>
</dbReference>
<dbReference type="CDD" id="cd19343">
    <property type="entry name" value="Wnt_Wnt11"/>
    <property type="match status" value="1"/>
</dbReference>
<dbReference type="EMBL" id="OZ035833">
    <property type="protein sequence ID" value="CAL1573945.1"/>
    <property type="molecule type" value="Genomic_DNA"/>
</dbReference>
<comment type="subcellular location">
    <subcellularLocation>
        <location evidence="1 14">Secreted</location>
        <location evidence="1 14">Extracellular space</location>
        <location evidence="1 14">Extracellular matrix</location>
    </subcellularLocation>
</comment>
<evidence type="ECO:0000256" key="10">
    <source>
        <dbReference type="ARBA" id="ARBA00023125"/>
    </source>
</evidence>
<keyword evidence="6 14" id="KW-0879">Wnt signaling pathway</keyword>
<keyword evidence="11" id="KW-1015">Disulfide bond</keyword>
<proteinExistence type="inferred from homology"/>
<evidence type="ECO:0000313" key="18">
    <source>
        <dbReference type="Proteomes" id="UP001497482"/>
    </source>
</evidence>
<dbReference type="InterPro" id="IPR018161">
    <property type="entry name" value="Wnt_CS"/>
</dbReference>
<keyword evidence="9" id="KW-0862">Zinc</keyword>
<dbReference type="GO" id="GO:0016055">
    <property type="term" value="P:Wnt signaling pathway"/>
    <property type="evidence" value="ECO:0007669"/>
    <property type="project" value="UniProtKB-KW"/>
</dbReference>
<protein>
    <recommendedName>
        <fullName evidence="14">Protein Wnt</fullName>
    </recommendedName>
</protein>
<evidence type="ECO:0000256" key="11">
    <source>
        <dbReference type="ARBA" id="ARBA00023157"/>
    </source>
</evidence>
<organism evidence="17 18">
    <name type="scientific">Knipowitschia caucasica</name>
    <name type="common">Caucasian dwarf goby</name>
    <name type="synonym">Pomatoschistus caucasicus</name>
    <dbReference type="NCBI Taxonomy" id="637954"/>
    <lineage>
        <taxon>Eukaryota</taxon>
        <taxon>Metazoa</taxon>
        <taxon>Chordata</taxon>
        <taxon>Craniata</taxon>
        <taxon>Vertebrata</taxon>
        <taxon>Euteleostomi</taxon>
        <taxon>Actinopterygii</taxon>
        <taxon>Neopterygii</taxon>
        <taxon>Teleostei</taxon>
        <taxon>Neoteleostei</taxon>
        <taxon>Acanthomorphata</taxon>
        <taxon>Gobiaria</taxon>
        <taxon>Gobiiformes</taxon>
        <taxon>Gobioidei</taxon>
        <taxon>Gobiidae</taxon>
        <taxon>Gobiinae</taxon>
        <taxon>Knipowitschia</taxon>
    </lineage>
</organism>
<evidence type="ECO:0000256" key="9">
    <source>
        <dbReference type="ARBA" id="ARBA00022833"/>
    </source>
</evidence>
<dbReference type="FunFam" id="3.30.2460.20:FF:000001">
    <property type="entry name" value="Wnt homolog"/>
    <property type="match status" value="1"/>
</dbReference>
<dbReference type="AlphaFoldDB" id="A0AAV2JDX3"/>
<keyword evidence="5" id="KW-0272">Extracellular matrix</keyword>
<dbReference type="PANTHER" id="PTHR46289:SF2">
    <property type="entry name" value="THAP DOMAIN CONTAINING 12"/>
    <property type="match status" value="1"/>
</dbReference>
<evidence type="ECO:0000256" key="14">
    <source>
        <dbReference type="RuleBase" id="RU003500"/>
    </source>
</evidence>
<comment type="function">
    <text evidence="14">Ligand for members of the frizzled family of seven transmembrane receptors.</text>
</comment>
<keyword evidence="4" id="KW-0964">Secreted</keyword>
<dbReference type="Pfam" id="PF00110">
    <property type="entry name" value="wnt"/>
    <property type="match status" value="1"/>
</dbReference>
<reference evidence="17 18" key="1">
    <citation type="submission" date="2024-04" db="EMBL/GenBank/DDBJ databases">
        <authorList>
            <person name="Waldvogel A.-M."/>
            <person name="Schoenle A."/>
        </authorList>
    </citation>
    <scope>NUCLEOTIDE SEQUENCE [LARGE SCALE GENOMIC DNA]</scope>
</reference>
<dbReference type="GO" id="GO:0003677">
    <property type="term" value="F:DNA binding"/>
    <property type="evidence" value="ECO:0007669"/>
    <property type="project" value="UniProtKB-UniRule"/>
</dbReference>
<evidence type="ECO:0000256" key="5">
    <source>
        <dbReference type="ARBA" id="ARBA00022530"/>
    </source>
</evidence>
<dbReference type="Proteomes" id="UP001497482">
    <property type="component" value="Chromosome 11"/>
</dbReference>
<evidence type="ECO:0000256" key="2">
    <source>
        <dbReference type="ARBA" id="ARBA00005683"/>
    </source>
</evidence>
<evidence type="ECO:0000256" key="7">
    <source>
        <dbReference type="ARBA" id="ARBA00022723"/>
    </source>
</evidence>
<evidence type="ECO:0000256" key="6">
    <source>
        <dbReference type="ARBA" id="ARBA00022687"/>
    </source>
</evidence>
<dbReference type="SMART" id="SM00692">
    <property type="entry name" value="DM3"/>
    <property type="match status" value="1"/>
</dbReference>
<dbReference type="PROSITE" id="PS00246">
    <property type="entry name" value="WNT1"/>
    <property type="match status" value="1"/>
</dbReference>
<accession>A0AAV2JDX3</accession>
<keyword evidence="3 14" id="KW-0217">Developmental protein</keyword>
<keyword evidence="12" id="KW-0449">Lipoprotein</keyword>
<dbReference type="GO" id="GO:0008270">
    <property type="term" value="F:zinc ion binding"/>
    <property type="evidence" value="ECO:0007669"/>
    <property type="project" value="UniProtKB-KW"/>
</dbReference>
<dbReference type="SUPFAM" id="SSF57716">
    <property type="entry name" value="Glucocorticoid receptor-like (DNA-binding domain)"/>
    <property type="match status" value="1"/>
</dbReference>
<evidence type="ECO:0000313" key="17">
    <source>
        <dbReference type="EMBL" id="CAL1573945.1"/>
    </source>
</evidence>
<dbReference type="Gene3D" id="3.30.2460.20">
    <property type="match status" value="1"/>
</dbReference>
<dbReference type="InterPro" id="IPR052958">
    <property type="entry name" value="IFN-induced_PKR_regulator"/>
</dbReference>
<dbReference type="PANTHER" id="PTHR46289">
    <property type="entry name" value="52 KDA REPRESSOR OF THE INHIBITOR OF THE PROTEIN KINASE-LIKE PROTEIN-RELATED"/>
    <property type="match status" value="1"/>
</dbReference>
<evidence type="ECO:0000256" key="15">
    <source>
        <dbReference type="SAM" id="MobiDB-lite"/>
    </source>
</evidence>
<dbReference type="SMART" id="SM00980">
    <property type="entry name" value="THAP"/>
    <property type="match status" value="1"/>
</dbReference>